<dbReference type="KEGG" id="ssl:SS1G_08774"/>
<evidence type="ECO:0000313" key="1">
    <source>
        <dbReference type="EMBL" id="EDN92909.1"/>
    </source>
</evidence>
<dbReference type="EMBL" id="CH476632">
    <property type="protein sequence ID" value="EDN92909.1"/>
    <property type="molecule type" value="Genomic_DNA"/>
</dbReference>
<name>A7ETW7_SCLS1</name>
<dbReference type="STRING" id="665079.A7ETW7"/>
<keyword evidence="2" id="KW-1185">Reference proteome</keyword>
<dbReference type="InParanoid" id="A7ETW7"/>
<accession>A7ETW7</accession>
<organism evidence="1 2">
    <name type="scientific">Sclerotinia sclerotiorum (strain ATCC 18683 / 1980 / Ss-1)</name>
    <name type="common">White mold</name>
    <name type="synonym">Whetzelinia sclerotiorum</name>
    <dbReference type="NCBI Taxonomy" id="665079"/>
    <lineage>
        <taxon>Eukaryota</taxon>
        <taxon>Fungi</taxon>
        <taxon>Dikarya</taxon>
        <taxon>Ascomycota</taxon>
        <taxon>Pezizomycotina</taxon>
        <taxon>Leotiomycetes</taxon>
        <taxon>Helotiales</taxon>
        <taxon>Sclerotiniaceae</taxon>
        <taxon>Sclerotinia</taxon>
    </lineage>
</organism>
<dbReference type="AlphaFoldDB" id="A7ETW7"/>
<dbReference type="GeneID" id="5486055"/>
<reference evidence="2" key="1">
    <citation type="journal article" date="2011" name="PLoS Genet.">
        <title>Genomic analysis of the necrotrophic fungal pathogens Sclerotinia sclerotiorum and Botrytis cinerea.</title>
        <authorList>
            <person name="Amselem J."/>
            <person name="Cuomo C.A."/>
            <person name="van Kan J.A."/>
            <person name="Viaud M."/>
            <person name="Benito E.P."/>
            <person name="Couloux A."/>
            <person name="Coutinho P.M."/>
            <person name="de Vries R.P."/>
            <person name="Dyer P.S."/>
            <person name="Fillinger S."/>
            <person name="Fournier E."/>
            <person name="Gout L."/>
            <person name="Hahn M."/>
            <person name="Kohn L."/>
            <person name="Lapalu N."/>
            <person name="Plummer K.M."/>
            <person name="Pradier J.M."/>
            <person name="Quevillon E."/>
            <person name="Sharon A."/>
            <person name="Simon A."/>
            <person name="ten Have A."/>
            <person name="Tudzynski B."/>
            <person name="Tudzynski P."/>
            <person name="Wincker P."/>
            <person name="Andrew M."/>
            <person name="Anthouard V."/>
            <person name="Beever R.E."/>
            <person name="Beffa R."/>
            <person name="Benoit I."/>
            <person name="Bouzid O."/>
            <person name="Brault B."/>
            <person name="Chen Z."/>
            <person name="Choquer M."/>
            <person name="Collemare J."/>
            <person name="Cotton P."/>
            <person name="Danchin E.G."/>
            <person name="Da Silva C."/>
            <person name="Gautier A."/>
            <person name="Giraud C."/>
            <person name="Giraud T."/>
            <person name="Gonzalez C."/>
            <person name="Grossetete S."/>
            <person name="Guldener U."/>
            <person name="Henrissat B."/>
            <person name="Howlett B.J."/>
            <person name="Kodira C."/>
            <person name="Kretschmer M."/>
            <person name="Lappartient A."/>
            <person name="Leroch M."/>
            <person name="Levis C."/>
            <person name="Mauceli E."/>
            <person name="Neuveglise C."/>
            <person name="Oeser B."/>
            <person name="Pearson M."/>
            <person name="Poulain J."/>
            <person name="Poussereau N."/>
            <person name="Quesneville H."/>
            <person name="Rascle C."/>
            <person name="Schumacher J."/>
            <person name="Segurens B."/>
            <person name="Sexton A."/>
            <person name="Silva E."/>
            <person name="Sirven C."/>
            <person name="Soanes D.M."/>
            <person name="Talbot N.J."/>
            <person name="Templeton M."/>
            <person name="Yandava C."/>
            <person name="Yarden O."/>
            <person name="Zeng Q."/>
            <person name="Rollins J.A."/>
            <person name="Lebrun M.H."/>
            <person name="Dickman M."/>
        </authorList>
    </citation>
    <scope>NUCLEOTIDE SEQUENCE [LARGE SCALE GENOMIC DNA]</scope>
    <source>
        <strain evidence="2">ATCC 18683 / 1980 / Ss-1</strain>
    </source>
</reference>
<sequence>MCVDSRRGCMMDIALDSMMLIYLGKPLPCARILVTEVLGSISDLSSPSTQNCTQLNQQARIMTDTHSLPIPGVKHGERMALSILDGRPQTDPQSPWVSVPVDEEDISKGYKDITYSQFANAVNHAAHWLVQHLPASQESFEPFAYVGPKDLRYPILAMAAGKVGRVLENQSIQSDALSGLKKPNITVG</sequence>
<evidence type="ECO:0000313" key="2">
    <source>
        <dbReference type="Proteomes" id="UP000001312"/>
    </source>
</evidence>
<gene>
    <name evidence="1" type="ORF">SS1G_08774</name>
</gene>
<proteinExistence type="predicted"/>
<protein>
    <submittedName>
        <fullName evidence="1">Uncharacterized protein</fullName>
    </submittedName>
</protein>
<dbReference type="RefSeq" id="XP_001590010.1">
    <property type="nucleotide sequence ID" value="XM_001589960.1"/>
</dbReference>
<dbReference type="Proteomes" id="UP000001312">
    <property type="component" value="Unassembled WGS sequence"/>
</dbReference>